<evidence type="ECO:0000313" key="2">
    <source>
        <dbReference type="EMBL" id="KAF7269593.1"/>
    </source>
</evidence>
<reference evidence="2" key="1">
    <citation type="submission" date="2020-08" db="EMBL/GenBank/DDBJ databases">
        <title>Genome sequencing and assembly of the red palm weevil Rhynchophorus ferrugineus.</title>
        <authorList>
            <person name="Dias G.B."/>
            <person name="Bergman C.M."/>
            <person name="Manee M."/>
        </authorList>
    </citation>
    <scope>NUCLEOTIDE SEQUENCE</scope>
    <source>
        <strain evidence="2">AA-2017</strain>
        <tissue evidence="2">Whole larva</tissue>
    </source>
</reference>
<accession>A0A834M3V6</accession>
<comment type="caution">
    <text evidence="2">The sequence shown here is derived from an EMBL/GenBank/DDBJ whole genome shotgun (WGS) entry which is preliminary data.</text>
</comment>
<dbReference type="AlphaFoldDB" id="A0A834M3V6"/>
<name>A0A834M3V6_RHYFE</name>
<dbReference type="EMBL" id="JAACXV010014208">
    <property type="protein sequence ID" value="KAF7269593.1"/>
    <property type="molecule type" value="Genomic_DNA"/>
</dbReference>
<evidence type="ECO:0000256" key="1">
    <source>
        <dbReference type="SAM" id="MobiDB-lite"/>
    </source>
</evidence>
<organism evidence="2 3">
    <name type="scientific">Rhynchophorus ferrugineus</name>
    <name type="common">Red palm weevil</name>
    <name type="synonym">Curculio ferrugineus</name>
    <dbReference type="NCBI Taxonomy" id="354439"/>
    <lineage>
        <taxon>Eukaryota</taxon>
        <taxon>Metazoa</taxon>
        <taxon>Ecdysozoa</taxon>
        <taxon>Arthropoda</taxon>
        <taxon>Hexapoda</taxon>
        <taxon>Insecta</taxon>
        <taxon>Pterygota</taxon>
        <taxon>Neoptera</taxon>
        <taxon>Endopterygota</taxon>
        <taxon>Coleoptera</taxon>
        <taxon>Polyphaga</taxon>
        <taxon>Cucujiformia</taxon>
        <taxon>Curculionidae</taxon>
        <taxon>Dryophthorinae</taxon>
        <taxon>Rhynchophorus</taxon>
    </lineage>
</organism>
<keyword evidence="3" id="KW-1185">Reference proteome</keyword>
<feature type="region of interest" description="Disordered" evidence="1">
    <location>
        <begin position="53"/>
        <end position="83"/>
    </location>
</feature>
<dbReference type="Proteomes" id="UP000625711">
    <property type="component" value="Unassembled WGS sequence"/>
</dbReference>
<proteinExistence type="predicted"/>
<gene>
    <name evidence="2" type="ORF">GWI33_017370</name>
</gene>
<sequence length="83" mass="9139">MAISAGYLTSSSTQTAYGRHRVHTEQVYYIKNAKELVVIPVTLPDAAFLQLDSDESDGSRRRHRNPTVDKSIGASDDLVESCV</sequence>
<protein>
    <submittedName>
        <fullName evidence="2">Uncharacterized protein</fullName>
    </submittedName>
</protein>
<evidence type="ECO:0000313" key="3">
    <source>
        <dbReference type="Proteomes" id="UP000625711"/>
    </source>
</evidence>